<reference evidence="1 2" key="1">
    <citation type="journal article" date="2011" name="Biochem. Biophys. Res. Commun.">
        <title>Increased number of Arginine-based salt bridges contributes to the thermotolerance of thermotolerant acetic acid bacteria, Acetobacter tropicalis SKU1100.</title>
        <authorList>
            <person name="Matsutani M."/>
            <person name="Hirakawa H."/>
            <person name="Nishikura M."/>
            <person name="Soemphol W."/>
            <person name="Ali I.A.I."/>
            <person name="Yakushi T."/>
            <person name="Matsushita K."/>
        </authorList>
    </citation>
    <scope>NUCLEOTIDE SEQUENCE [LARGE SCALE GENOMIC DNA]</scope>
    <source>
        <strain evidence="1 2">NBRC 101654</strain>
    </source>
</reference>
<dbReference type="Proteomes" id="UP000004319">
    <property type="component" value="Unassembled WGS sequence"/>
</dbReference>
<gene>
    <name evidence="1" type="ORF">ATPR_2555</name>
</gene>
<dbReference type="AlphaFoldDB" id="F7VGQ6"/>
<accession>F7VGQ6</accession>
<proteinExistence type="predicted"/>
<dbReference type="EMBL" id="BABS01000100">
    <property type="protein sequence ID" value="GAA09551.1"/>
    <property type="molecule type" value="Genomic_DNA"/>
</dbReference>
<comment type="caution">
    <text evidence="1">The sequence shown here is derived from an EMBL/GenBank/DDBJ whole genome shotgun (WGS) entry which is preliminary data.</text>
</comment>
<name>F7VGQ6_9PROT</name>
<evidence type="ECO:0000313" key="2">
    <source>
        <dbReference type="Proteomes" id="UP000004319"/>
    </source>
</evidence>
<organism evidence="1 2">
    <name type="scientific">Acetobacter tropicalis NBRC 101654</name>
    <dbReference type="NCBI Taxonomy" id="749388"/>
    <lineage>
        <taxon>Bacteria</taxon>
        <taxon>Pseudomonadati</taxon>
        <taxon>Pseudomonadota</taxon>
        <taxon>Alphaproteobacteria</taxon>
        <taxon>Acetobacterales</taxon>
        <taxon>Acetobacteraceae</taxon>
        <taxon>Acetobacter</taxon>
    </lineage>
</organism>
<evidence type="ECO:0000313" key="1">
    <source>
        <dbReference type="EMBL" id="GAA09551.1"/>
    </source>
</evidence>
<sequence length="40" mass="4537">MAADGHEEQADVIPIGDPPHDRALFSWPDRLRFWCVFLAG</sequence>
<protein>
    <submittedName>
        <fullName evidence="1">Uncharacterized protein</fullName>
    </submittedName>
</protein>